<keyword evidence="2" id="KW-1185">Reference proteome</keyword>
<evidence type="ECO:0000313" key="2">
    <source>
        <dbReference type="Proteomes" id="UP000015523"/>
    </source>
</evidence>
<reference evidence="1 2" key="1">
    <citation type="journal article" date="2013" name="Genome Announc.">
        <title>Draft Genome Sequence of Sphingobium ummariense Strain RL-3, a Hexachlorocyclohexane-Degrading Bacterium.</title>
        <authorList>
            <person name="Kohli P."/>
            <person name="Dua A."/>
            <person name="Sangwan N."/>
            <person name="Oldach P."/>
            <person name="Khurana J.P."/>
            <person name="Lal R."/>
        </authorList>
    </citation>
    <scope>NUCLEOTIDE SEQUENCE [LARGE SCALE GENOMIC DNA]</scope>
    <source>
        <strain evidence="1 2">RL-3</strain>
    </source>
</reference>
<dbReference type="EMBL" id="AUWY01000100">
    <property type="protein sequence ID" value="EQB31507.1"/>
    <property type="molecule type" value="Genomic_DNA"/>
</dbReference>
<protein>
    <submittedName>
        <fullName evidence="1">Uncharacterized protein</fullName>
    </submittedName>
</protein>
<dbReference type="PATRIC" id="fig|1346791.3.peg.2773"/>
<dbReference type="STRING" id="1346791.M529_14410"/>
<accession>T0J3S0</accession>
<dbReference type="Proteomes" id="UP000015523">
    <property type="component" value="Unassembled WGS sequence"/>
</dbReference>
<evidence type="ECO:0000313" key="1">
    <source>
        <dbReference type="EMBL" id="EQB31507.1"/>
    </source>
</evidence>
<sequence length="97" mass="10550">MLTLHYVVPLSSTRRVNGSLRPWTIDKVDFSPLADGAPPPDETLVKACHHSMRDGDGKKVPQDILRTYDLRGGLAAAFREVEAGPGNEPVQAKETAI</sequence>
<comment type="caution">
    <text evidence="1">The sequence shown here is derived from an EMBL/GenBank/DDBJ whole genome shotgun (WGS) entry which is preliminary data.</text>
</comment>
<organism evidence="1 2">
    <name type="scientific">Sphingobium ummariense RL-3</name>
    <dbReference type="NCBI Taxonomy" id="1346791"/>
    <lineage>
        <taxon>Bacteria</taxon>
        <taxon>Pseudomonadati</taxon>
        <taxon>Pseudomonadota</taxon>
        <taxon>Alphaproteobacteria</taxon>
        <taxon>Sphingomonadales</taxon>
        <taxon>Sphingomonadaceae</taxon>
        <taxon>Sphingobium</taxon>
    </lineage>
</organism>
<proteinExistence type="predicted"/>
<dbReference type="RefSeq" id="WP_021318645.1">
    <property type="nucleotide sequence ID" value="NZ_AUWY01000100.1"/>
</dbReference>
<dbReference type="OrthoDB" id="9955025at2"/>
<name>T0J3S0_9SPHN</name>
<gene>
    <name evidence="1" type="ORF">M529_14410</name>
</gene>
<dbReference type="AlphaFoldDB" id="T0J3S0"/>